<dbReference type="RefSeq" id="WP_086315535.1">
    <property type="nucleotide sequence ID" value="NZ_CP147244.1"/>
</dbReference>
<evidence type="ECO:0000313" key="3">
    <source>
        <dbReference type="Proteomes" id="UP000194948"/>
    </source>
</evidence>
<evidence type="ECO:0000313" key="2">
    <source>
        <dbReference type="EMBL" id="WYK01885.1"/>
    </source>
</evidence>
<evidence type="ECO:0000256" key="1">
    <source>
        <dbReference type="SAM" id="Coils"/>
    </source>
</evidence>
<keyword evidence="1" id="KW-0175">Coiled coil</keyword>
<dbReference type="AlphaFoldDB" id="A0AAQ3Y8A2"/>
<accession>A0AAQ3Y8A2</accession>
<reference evidence="3" key="1">
    <citation type="submission" date="2017-05" db="EMBL/GenBank/DDBJ databases">
        <title>The Genome Sequence of EEnterococcus faecalis 9F2_4866.</title>
        <authorList>
            <consortium name="The Broad Institute Genomics Platform"/>
            <consortium name="The Broad Institute Genomic Center for Infectious Diseases"/>
            <person name="Earl A."/>
            <person name="Manson A."/>
            <person name="Schwartman J."/>
            <person name="Gilmore M."/>
            <person name="Abouelleil A."/>
            <person name="Cao P."/>
            <person name="Chapman S."/>
            <person name="Cusick C."/>
            <person name="Shea T."/>
            <person name="Young S."/>
            <person name="Neafsey D."/>
            <person name="Nusbaum C."/>
            <person name="Birren B."/>
        </authorList>
    </citation>
    <scope>NUCLEOTIDE SEQUENCE [LARGE SCALE GENOMIC DNA]</scope>
    <source>
        <strain evidence="3">7F3_DIV0205</strain>
    </source>
</reference>
<reference evidence="2 3" key="2">
    <citation type="submission" date="2024-03" db="EMBL/GenBank/DDBJ databases">
        <title>The Genome Sequence of Enterococcus sp. DIV0205d.</title>
        <authorList>
            <consortium name="The Broad Institute Genomics Platform"/>
            <consortium name="The Broad Institute Microbial Omics Core"/>
            <consortium name="The Broad Institute Genomic Center for Infectious Diseases"/>
            <person name="Earl A."/>
            <person name="Manson A."/>
            <person name="Gilmore M."/>
            <person name="Schwartman J."/>
            <person name="Shea T."/>
            <person name="Abouelleil A."/>
            <person name="Cao P."/>
            <person name="Chapman S."/>
            <person name="Cusick C."/>
            <person name="Young S."/>
            <person name="Neafsey D."/>
            <person name="Nusbaum C."/>
            <person name="Birren B."/>
        </authorList>
    </citation>
    <scope>NUCLEOTIDE SEQUENCE [LARGE SCALE GENOMIC DNA]</scope>
    <source>
        <strain evidence="2 3">7F3_DIV0205</strain>
    </source>
</reference>
<keyword evidence="3" id="KW-1185">Reference proteome</keyword>
<gene>
    <name evidence="2" type="ORF">A5821_003022</name>
</gene>
<name>A0AAQ3Y8A2_9ENTE</name>
<dbReference type="Proteomes" id="UP000194948">
    <property type="component" value="Chromosome"/>
</dbReference>
<sequence>MDKEEELKLEYLKELRIYEEKEDQLAWNKTKVFQEIDDYIKETEYWAGKLPFGREAISEAYHHFQNESLELEDQFNQERKKIIHEMDELEQNYRTELRNLEN</sequence>
<protein>
    <submittedName>
        <fullName evidence="2">Uncharacterized protein</fullName>
    </submittedName>
</protein>
<feature type="coiled-coil region" evidence="1">
    <location>
        <begin position="72"/>
        <end position="99"/>
    </location>
</feature>
<dbReference type="EMBL" id="CP147244">
    <property type="protein sequence ID" value="WYK01885.1"/>
    <property type="molecule type" value="Genomic_DNA"/>
</dbReference>
<proteinExistence type="predicted"/>
<organism evidence="2 3">
    <name type="scientific">Candidatus Enterococcus palustris</name>
    <dbReference type="NCBI Taxonomy" id="1834189"/>
    <lineage>
        <taxon>Bacteria</taxon>
        <taxon>Bacillati</taxon>
        <taxon>Bacillota</taxon>
        <taxon>Bacilli</taxon>
        <taxon>Lactobacillales</taxon>
        <taxon>Enterococcaceae</taxon>
        <taxon>Enterococcus</taxon>
    </lineage>
</organism>